<comment type="catalytic activity">
    <reaction evidence="1 10">
        <text>Cleaves type-1 transmembrane domains using a catalytic dyad composed of serine and histidine that are contributed by different transmembrane domains.</text>
        <dbReference type="EC" id="3.4.21.105"/>
    </reaction>
</comment>
<feature type="transmembrane region" description="Helical" evidence="10">
    <location>
        <begin position="165"/>
        <end position="186"/>
    </location>
</feature>
<organism evidence="13 14">
    <name type="scientific">Venturia nashicola</name>
    <dbReference type="NCBI Taxonomy" id="86259"/>
    <lineage>
        <taxon>Eukaryota</taxon>
        <taxon>Fungi</taxon>
        <taxon>Dikarya</taxon>
        <taxon>Ascomycota</taxon>
        <taxon>Pezizomycotina</taxon>
        <taxon>Dothideomycetes</taxon>
        <taxon>Pleosporomycetidae</taxon>
        <taxon>Venturiales</taxon>
        <taxon>Venturiaceae</taxon>
        <taxon>Venturia</taxon>
    </lineage>
</organism>
<dbReference type="GO" id="GO:0016020">
    <property type="term" value="C:membrane"/>
    <property type="evidence" value="ECO:0007669"/>
    <property type="project" value="UniProtKB-SubCell"/>
</dbReference>
<dbReference type="SUPFAM" id="SSF144091">
    <property type="entry name" value="Rhomboid-like"/>
    <property type="match status" value="1"/>
</dbReference>
<evidence type="ECO:0000313" key="14">
    <source>
        <dbReference type="Proteomes" id="UP000298493"/>
    </source>
</evidence>
<dbReference type="OrthoDB" id="2146116at2759"/>
<comment type="caution">
    <text evidence="10">Lacks conserved residue(s) required for the propagation of feature annotation.</text>
</comment>
<reference evidence="13 14" key="1">
    <citation type="submission" date="2019-04" db="EMBL/GenBank/DDBJ databases">
        <title>High contiguity whole genome sequence and gene annotation resource for two Venturia nashicola isolates.</title>
        <authorList>
            <person name="Prokchorchik M."/>
            <person name="Won K."/>
            <person name="Lee Y."/>
            <person name="Choi E.D."/>
            <person name="Segonzac C."/>
            <person name="Sohn K.H."/>
        </authorList>
    </citation>
    <scope>NUCLEOTIDE SEQUENCE [LARGE SCALE GENOMIC DNA]</scope>
    <source>
        <strain evidence="13 14">PRI2</strain>
    </source>
</reference>
<dbReference type="GO" id="GO:0006508">
    <property type="term" value="P:proteolysis"/>
    <property type="evidence" value="ECO:0007669"/>
    <property type="project" value="UniProtKB-KW"/>
</dbReference>
<protein>
    <recommendedName>
        <fullName evidence="10">Rhomboid-type serine protease</fullName>
        <ecNumber evidence="10">3.4.21.105</ecNumber>
    </recommendedName>
</protein>
<dbReference type="STRING" id="86259.A0A4Z1P8Q0"/>
<evidence type="ECO:0000256" key="1">
    <source>
        <dbReference type="ARBA" id="ARBA00000156"/>
    </source>
</evidence>
<keyword evidence="9 10" id="KW-0472">Membrane</keyword>
<dbReference type="InterPro" id="IPR035952">
    <property type="entry name" value="Rhomboid-like_sf"/>
</dbReference>
<feature type="transmembrane region" description="Helical" evidence="10">
    <location>
        <begin position="377"/>
        <end position="396"/>
    </location>
</feature>
<feature type="transmembrane region" description="Helical" evidence="10">
    <location>
        <begin position="490"/>
        <end position="511"/>
    </location>
</feature>
<dbReference type="PANTHER" id="PTHR22936">
    <property type="entry name" value="RHOMBOID-RELATED"/>
    <property type="match status" value="1"/>
</dbReference>
<dbReference type="Pfam" id="PF01694">
    <property type="entry name" value="Rhomboid"/>
    <property type="match status" value="1"/>
</dbReference>
<dbReference type="GO" id="GO:0004252">
    <property type="term" value="F:serine-type endopeptidase activity"/>
    <property type="evidence" value="ECO:0007669"/>
    <property type="project" value="InterPro"/>
</dbReference>
<feature type="compositionally biased region" description="Polar residues" evidence="11">
    <location>
        <begin position="64"/>
        <end position="76"/>
    </location>
</feature>
<proteinExistence type="inferred from homology"/>
<sequence length="558" mass="61566">MASHDYFSQLDPRHNHTQHRGRVEAPLPPVPSSPSFRPFKPTSNPSNTSPASSPFDDRAYPSYPQASLPNLSQQHLTDPESPRHYGRPGNNATTYSNNDPFTDGNAIPLQNQSKPSVTKTGGVGVTSSPTQAKMGYGHDQRAANHRPSSRSRGRKKRQGLFTGRATWAVFVLTGVQLIMFIVEIVINAQLTGSPIEIKPSFNPMIGPSPYVLINIGARYVPCMREINVTLSDGTVETAANVKLQCPSTTTNDADCSLAQLCGTGMNLDKQTDGTTAKPNQWWRFIVPIFLHGGIIHFGFNMLLQWTLGRDIERQIGTLRFLLVYFASGIFGFVMGGNFAPNGLPSTGCSGSLFGIIALVLLDLLYTWKSRTSPIRDLCFILLDIIISFILGLLPALDNFSHIGGFLMGLVLGICILHSPDSLRERTGQDDPPYATMSGARRDTSSPSASPMGRSPPLGYKLEHSETQQTGLQNFAKQPVGFFKGRKPLWWVWWLFRAAALFGVLIAFILLLRNFYIFETKCSWCKYLSCVPVKNWCDIGNFDVSKKRSIKIAVDALSF</sequence>
<dbReference type="Proteomes" id="UP000298493">
    <property type="component" value="Unassembled WGS sequence"/>
</dbReference>
<feature type="region of interest" description="Disordered" evidence="11">
    <location>
        <begin position="425"/>
        <end position="453"/>
    </location>
</feature>
<evidence type="ECO:0000259" key="12">
    <source>
        <dbReference type="Pfam" id="PF01694"/>
    </source>
</evidence>
<feature type="compositionally biased region" description="Low complexity" evidence="11">
    <location>
        <begin position="33"/>
        <end position="54"/>
    </location>
</feature>
<feature type="region of interest" description="Disordered" evidence="11">
    <location>
        <begin position="1"/>
        <end position="158"/>
    </location>
</feature>
<accession>A0A4Z1P8Q0</accession>
<evidence type="ECO:0000256" key="4">
    <source>
        <dbReference type="ARBA" id="ARBA00022670"/>
    </source>
</evidence>
<evidence type="ECO:0000256" key="11">
    <source>
        <dbReference type="SAM" id="MobiDB-lite"/>
    </source>
</evidence>
<dbReference type="EMBL" id="SNSC02000014">
    <property type="protein sequence ID" value="TID18514.1"/>
    <property type="molecule type" value="Genomic_DNA"/>
</dbReference>
<keyword evidence="8 10" id="KW-1133">Transmembrane helix</keyword>
<feature type="compositionally biased region" description="Polar residues" evidence="11">
    <location>
        <begin position="90"/>
        <end position="100"/>
    </location>
</feature>
<comment type="function">
    <text evidence="10">Serine protease involved in intramembrane proteolysis.</text>
</comment>
<evidence type="ECO:0000256" key="6">
    <source>
        <dbReference type="ARBA" id="ARBA00022801"/>
    </source>
</evidence>
<feature type="transmembrane region" description="Helical" evidence="10">
    <location>
        <begin position="281"/>
        <end position="303"/>
    </location>
</feature>
<feature type="transmembrane region" description="Helical" evidence="10">
    <location>
        <begin position="342"/>
        <end position="365"/>
    </location>
</feature>
<keyword evidence="7 10" id="KW-0720">Serine protease</keyword>
<dbReference type="AlphaFoldDB" id="A0A4Z1P8Q0"/>
<name>A0A4Z1P8Q0_9PEZI</name>
<dbReference type="EC" id="3.4.21.105" evidence="10"/>
<dbReference type="PANTHER" id="PTHR22936:SF69">
    <property type="entry name" value="RHOMBOID-LIKE PROTEIN"/>
    <property type="match status" value="1"/>
</dbReference>
<feature type="transmembrane region" description="Helical" evidence="10">
    <location>
        <begin position="315"/>
        <end position="336"/>
    </location>
</feature>
<keyword evidence="5 10" id="KW-0812">Transmembrane</keyword>
<evidence type="ECO:0000313" key="13">
    <source>
        <dbReference type="EMBL" id="TID18514.1"/>
    </source>
</evidence>
<dbReference type="InterPro" id="IPR022764">
    <property type="entry name" value="Peptidase_S54_rhomboid_dom"/>
</dbReference>
<dbReference type="Gene3D" id="1.20.1540.10">
    <property type="entry name" value="Rhomboid-like"/>
    <property type="match status" value="1"/>
</dbReference>
<evidence type="ECO:0000256" key="7">
    <source>
        <dbReference type="ARBA" id="ARBA00022825"/>
    </source>
</evidence>
<keyword evidence="14" id="KW-1185">Reference proteome</keyword>
<evidence type="ECO:0000256" key="10">
    <source>
        <dbReference type="RuleBase" id="RU362115"/>
    </source>
</evidence>
<comment type="subcellular location">
    <subcellularLocation>
        <location evidence="2 10">Membrane</location>
        <topology evidence="2 10">Multi-pass membrane protein</topology>
    </subcellularLocation>
</comment>
<comment type="similarity">
    <text evidence="3 10">Belongs to the peptidase S54 family.</text>
</comment>
<comment type="caution">
    <text evidence="13">The sequence shown here is derived from an EMBL/GenBank/DDBJ whole genome shotgun (WGS) entry which is preliminary data.</text>
</comment>
<evidence type="ECO:0000256" key="3">
    <source>
        <dbReference type="ARBA" id="ARBA00009045"/>
    </source>
</evidence>
<evidence type="ECO:0000256" key="2">
    <source>
        <dbReference type="ARBA" id="ARBA00004141"/>
    </source>
</evidence>
<gene>
    <name evidence="13" type="ORF">E6O75_ATG06590</name>
</gene>
<dbReference type="InterPro" id="IPR002610">
    <property type="entry name" value="Peptidase_S54_rhomboid-like"/>
</dbReference>
<feature type="domain" description="Peptidase S54 rhomboid" evidence="12">
    <location>
        <begin position="279"/>
        <end position="416"/>
    </location>
</feature>
<feature type="compositionally biased region" description="Basic residues" evidence="11">
    <location>
        <begin position="143"/>
        <end position="158"/>
    </location>
</feature>
<keyword evidence="4 10" id="KW-0645">Protease</keyword>
<feature type="compositionally biased region" description="Polar residues" evidence="11">
    <location>
        <begin position="108"/>
        <end position="131"/>
    </location>
</feature>
<evidence type="ECO:0000256" key="8">
    <source>
        <dbReference type="ARBA" id="ARBA00022989"/>
    </source>
</evidence>
<keyword evidence="6 10" id="KW-0378">Hydrolase</keyword>
<evidence type="ECO:0000256" key="9">
    <source>
        <dbReference type="ARBA" id="ARBA00023136"/>
    </source>
</evidence>
<evidence type="ECO:0000256" key="5">
    <source>
        <dbReference type="ARBA" id="ARBA00022692"/>
    </source>
</evidence>